<evidence type="ECO:0000256" key="1">
    <source>
        <dbReference type="ARBA" id="ARBA00005091"/>
    </source>
</evidence>
<keyword evidence="4 9" id="KW-0028">Amino-acid biosynthesis</keyword>
<comment type="function">
    <text evidence="7 9">IGPS catalyzes the conversion of PRFAR and glutamine to IGP, AICAR and glutamate. The HisF subunit catalyzes the cyclization activity that produces IGP and AICAR from PRFAR using the ammonia provided by the HisH subunit.</text>
</comment>
<dbReference type="InterPro" id="IPR004651">
    <property type="entry name" value="HisF"/>
</dbReference>
<evidence type="ECO:0000256" key="9">
    <source>
        <dbReference type="HAMAP-Rule" id="MF_01013"/>
    </source>
</evidence>
<evidence type="ECO:0000313" key="11">
    <source>
        <dbReference type="EMBL" id="SDC86726.1"/>
    </source>
</evidence>
<dbReference type="Proteomes" id="UP000199322">
    <property type="component" value="Unassembled WGS sequence"/>
</dbReference>
<accession>A0A1G6Q4Q5</accession>
<dbReference type="STRING" id="28234.SAMN04488588_1969"/>
<feature type="active site" evidence="9">
    <location>
        <position position="130"/>
    </location>
</feature>
<comment type="subcellular location">
    <subcellularLocation>
        <location evidence="9">Cytoplasm</location>
    </subcellularLocation>
</comment>
<dbReference type="HAMAP" id="MF_01013">
    <property type="entry name" value="HisF"/>
    <property type="match status" value="1"/>
</dbReference>
<evidence type="ECO:0000256" key="10">
    <source>
        <dbReference type="RuleBase" id="RU003657"/>
    </source>
</evidence>
<reference evidence="11 12" key="1">
    <citation type="submission" date="2016-10" db="EMBL/GenBank/DDBJ databases">
        <authorList>
            <person name="de Groot N.N."/>
        </authorList>
    </citation>
    <scope>NUCLEOTIDE SEQUENCE [LARGE SCALE GENOMIC DNA]</scope>
    <source>
        <strain evidence="11 12">WG14</strain>
    </source>
</reference>
<evidence type="ECO:0000256" key="4">
    <source>
        <dbReference type="ARBA" id="ARBA00022605"/>
    </source>
</evidence>
<evidence type="ECO:0000256" key="7">
    <source>
        <dbReference type="ARBA" id="ARBA00025475"/>
    </source>
</evidence>
<dbReference type="GO" id="GO:0005737">
    <property type="term" value="C:cytoplasm"/>
    <property type="evidence" value="ECO:0007669"/>
    <property type="project" value="UniProtKB-SubCell"/>
</dbReference>
<dbReference type="InterPro" id="IPR013785">
    <property type="entry name" value="Aldolase_TIM"/>
</dbReference>
<dbReference type="PANTHER" id="PTHR21235:SF2">
    <property type="entry name" value="IMIDAZOLE GLYCEROL PHOSPHATE SYNTHASE HISHF"/>
    <property type="match status" value="1"/>
</dbReference>
<dbReference type="UniPathway" id="UPA00031">
    <property type="reaction ID" value="UER00010"/>
</dbReference>
<dbReference type="SUPFAM" id="SSF51366">
    <property type="entry name" value="Ribulose-phoshate binding barrel"/>
    <property type="match status" value="1"/>
</dbReference>
<dbReference type="InterPro" id="IPR011060">
    <property type="entry name" value="RibuloseP-bd_barrel"/>
</dbReference>
<dbReference type="RefSeq" id="WP_091405504.1">
    <property type="nucleotide sequence ID" value="NZ_FMYV01000010.1"/>
</dbReference>
<dbReference type="EC" id="4.3.2.10" evidence="9"/>
<comment type="catalytic activity">
    <reaction evidence="8 9">
        <text>5-[(5-phospho-1-deoxy-D-ribulos-1-ylimino)methylamino]-1-(5-phospho-beta-D-ribosyl)imidazole-4-carboxamide + L-glutamine = D-erythro-1-(imidazol-4-yl)glycerol 3-phosphate + 5-amino-1-(5-phospho-beta-D-ribosyl)imidazole-4-carboxamide + L-glutamate + H(+)</text>
        <dbReference type="Rhea" id="RHEA:24793"/>
        <dbReference type="ChEBI" id="CHEBI:15378"/>
        <dbReference type="ChEBI" id="CHEBI:29985"/>
        <dbReference type="ChEBI" id="CHEBI:58278"/>
        <dbReference type="ChEBI" id="CHEBI:58359"/>
        <dbReference type="ChEBI" id="CHEBI:58475"/>
        <dbReference type="ChEBI" id="CHEBI:58525"/>
        <dbReference type="EC" id="4.3.2.10"/>
    </reaction>
</comment>
<dbReference type="InterPro" id="IPR050064">
    <property type="entry name" value="IGPS_HisA/HisF"/>
</dbReference>
<dbReference type="GO" id="GO:0000105">
    <property type="term" value="P:L-histidine biosynthetic process"/>
    <property type="evidence" value="ECO:0007669"/>
    <property type="project" value="UniProtKB-UniRule"/>
</dbReference>
<organism evidence="11 12">
    <name type="scientific">Geotoga petraea</name>
    <dbReference type="NCBI Taxonomy" id="28234"/>
    <lineage>
        <taxon>Bacteria</taxon>
        <taxon>Thermotogati</taxon>
        <taxon>Thermotogota</taxon>
        <taxon>Thermotogae</taxon>
        <taxon>Petrotogales</taxon>
        <taxon>Petrotogaceae</taxon>
        <taxon>Geotoga</taxon>
    </lineage>
</organism>
<evidence type="ECO:0000256" key="8">
    <source>
        <dbReference type="ARBA" id="ARBA00047838"/>
    </source>
</evidence>
<evidence type="ECO:0000256" key="6">
    <source>
        <dbReference type="ARBA" id="ARBA00023239"/>
    </source>
</evidence>
<dbReference type="EMBL" id="FMYV01000010">
    <property type="protein sequence ID" value="SDC86726.1"/>
    <property type="molecule type" value="Genomic_DNA"/>
</dbReference>
<dbReference type="InterPro" id="IPR006062">
    <property type="entry name" value="His_biosynth"/>
</dbReference>
<name>A0A1G6Q4Q5_9BACT</name>
<dbReference type="Gene3D" id="3.20.20.70">
    <property type="entry name" value="Aldolase class I"/>
    <property type="match status" value="1"/>
</dbReference>
<evidence type="ECO:0000256" key="3">
    <source>
        <dbReference type="ARBA" id="ARBA00011152"/>
    </source>
</evidence>
<gene>
    <name evidence="9" type="primary">hisF</name>
    <name evidence="11" type="ORF">SAMN04488588_1969</name>
</gene>
<dbReference type="GO" id="GO:0016829">
    <property type="term" value="F:lyase activity"/>
    <property type="evidence" value="ECO:0007669"/>
    <property type="project" value="UniProtKB-KW"/>
</dbReference>
<comment type="subunit">
    <text evidence="3 9">Heterodimer of HisH and HisF.</text>
</comment>
<dbReference type="Pfam" id="PF00977">
    <property type="entry name" value="His_biosynth"/>
    <property type="match status" value="1"/>
</dbReference>
<keyword evidence="9" id="KW-0963">Cytoplasm</keyword>
<dbReference type="GO" id="GO:0000107">
    <property type="term" value="F:imidazoleglycerol-phosphate synthase activity"/>
    <property type="evidence" value="ECO:0007669"/>
    <property type="project" value="UniProtKB-UniRule"/>
</dbReference>
<protein>
    <recommendedName>
        <fullName evidence="9">Imidazole glycerol phosphate synthase subunit HisF</fullName>
        <ecNumber evidence="9">4.3.2.10</ecNumber>
    </recommendedName>
    <alternativeName>
        <fullName evidence="9">IGP synthase cyclase subunit</fullName>
    </alternativeName>
    <alternativeName>
        <fullName evidence="9">IGP synthase subunit HisF</fullName>
    </alternativeName>
    <alternativeName>
        <fullName evidence="9">ImGP synthase subunit HisF</fullName>
        <shortName evidence="9">IGPS subunit HisF</shortName>
    </alternativeName>
</protein>
<dbReference type="NCBIfam" id="TIGR00735">
    <property type="entry name" value="hisF"/>
    <property type="match status" value="1"/>
</dbReference>
<keyword evidence="12" id="KW-1185">Reference proteome</keyword>
<evidence type="ECO:0000256" key="2">
    <source>
        <dbReference type="ARBA" id="ARBA00009667"/>
    </source>
</evidence>
<keyword evidence="5 9" id="KW-0368">Histidine biosynthesis</keyword>
<dbReference type="CDD" id="cd04731">
    <property type="entry name" value="HisF"/>
    <property type="match status" value="1"/>
</dbReference>
<dbReference type="AlphaFoldDB" id="A0A1G6Q4Q5"/>
<evidence type="ECO:0000313" key="12">
    <source>
        <dbReference type="Proteomes" id="UP000199322"/>
    </source>
</evidence>
<sequence>MLSKRIIAALDIKDNRVVKGVNFKNLKDAGDPIEKAREYEKNGIDEIVFLDITATNEKRATLKELAKEIGENIFIPFTVGGGIKSTKDIVEIIKSGADKVFLNSAAVNNPNVIKEASDLLGSANLVIAIDAKKIDGDYFVFIDGGKIKTDLKAVDWAKKCEDLGAGEILLTSMNTDGVQTGYDLELIRIISSVVNIPVIASGGAGEVQHFVDAFEAGADAALAASIFHYGKFTPKGLKKELIKKGIEIRNS</sequence>
<keyword evidence="6 9" id="KW-0456">Lyase</keyword>
<proteinExistence type="inferred from homology"/>
<dbReference type="PANTHER" id="PTHR21235">
    <property type="entry name" value="IMIDAZOLE GLYCEROL PHOSPHATE SYNTHASE SUBUNIT HISF/H IGP SYNTHASE SUBUNIT HISF/H"/>
    <property type="match status" value="1"/>
</dbReference>
<evidence type="ECO:0000256" key="5">
    <source>
        <dbReference type="ARBA" id="ARBA00023102"/>
    </source>
</evidence>
<comment type="similarity">
    <text evidence="2 9 10">Belongs to the HisA/HisF family.</text>
</comment>
<feature type="active site" evidence="9">
    <location>
        <position position="11"/>
    </location>
</feature>
<comment type="pathway">
    <text evidence="1 9">Amino-acid biosynthesis; L-histidine biosynthesis; L-histidine from 5-phospho-alpha-D-ribose 1-diphosphate: step 5/9.</text>
</comment>